<reference evidence="2 3" key="1">
    <citation type="submission" date="2015-10" db="EMBL/GenBank/DDBJ databases">
        <title>Full genome of DAOMC 229536 Phialocephala scopiformis, a fungal endophyte of spruce producing the potent anti-insectan compound rugulosin.</title>
        <authorList>
            <consortium name="DOE Joint Genome Institute"/>
            <person name="Walker A.K."/>
            <person name="Frasz S.L."/>
            <person name="Seifert K.A."/>
            <person name="Miller J.D."/>
            <person name="Mondo S.J."/>
            <person name="Labutti K."/>
            <person name="Lipzen A."/>
            <person name="Dockter R."/>
            <person name="Kennedy M."/>
            <person name="Grigoriev I.V."/>
            <person name="Spatafora J.W."/>
        </authorList>
    </citation>
    <scope>NUCLEOTIDE SEQUENCE [LARGE SCALE GENOMIC DNA]</scope>
    <source>
        <strain evidence="2 3">CBS 120377</strain>
    </source>
</reference>
<gene>
    <name evidence="2" type="ORF">LY89DRAFT_745371</name>
</gene>
<dbReference type="OrthoDB" id="3526372at2759"/>
<feature type="region of interest" description="Disordered" evidence="1">
    <location>
        <begin position="1"/>
        <end position="31"/>
    </location>
</feature>
<dbReference type="RefSeq" id="XP_018078837.1">
    <property type="nucleotide sequence ID" value="XM_018221062.1"/>
</dbReference>
<protein>
    <recommendedName>
        <fullName evidence="4">BTB domain-containing protein</fullName>
    </recommendedName>
</protein>
<dbReference type="KEGG" id="psco:LY89DRAFT_745371"/>
<organism evidence="2 3">
    <name type="scientific">Mollisia scopiformis</name>
    <name type="common">Conifer needle endophyte fungus</name>
    <name type="synonym">Phialocephala scopiformis</name>
    <dbReference type="NCBI Taxonomy" id="149040"/>
    <lineage>
        <taxon>Eukaryota</taxon>
        <taxon>Fungi</taxon>
        <taxon>Dikarya</taxon>
        <taxon>Ascomycota</taxon>
        <taxon>Pezizomycotina</taxon>
        <taxon>Leotiomycetes</taxon>
        <taxon>Helotiales</taxon>
        <taxon>Mollisiaceae</taxon>
        <taxon>Mollisia</taxon>
    </lineage>
</organism>
<sequence length="415" mass="46950">MRSPRSPRSPTPRQGSRISAHIDSPGETGGTSDSSFLLSNFALRRCSFCASRNSTYLLRLILPERRWVLFDLQKAHEVVQQRAAALAKSAGYSTTALDGETHVAVSGHSDPVPVSESELCDSCSQLLPQREQPTNNQNSVCILCTRRLPEYVSVVLDEDKSISIMHTASLMENSKYFSATLNQGWLEVNTGVFHLEDTSSISWAIFTHFIESDNRLDENADLQWIEELELVRGELTQDEFPQADKTEITSDESDIVIDRLVDCYLLGEYIQSPRFCNSIADLLNYRFRDFLHREDLLPLWPMHKAFSGIRGSGMQRLMADLMEFALSEKTLSLAVRKGYVCEAATAEIALSSFRARERKMSERAPWLKHQCIYHDHPDGGFKAPCDDMLEVHDCTGEQVWESPGWDNFRDGVGNW</sequence>
<dbReference type="InParanoid" id="A0A194XXG0"/>
<dbReference type="EMBL" id="KQ947404">
    <property type="protein sequence ID" value="KUJ24482.1"/>
    <property type="molecule type" value="Genomic_DNA"/>
</dbReference>
<keyword evidence="3" id="KW-1185">Reference proteome</keyword>
<evidence type="ECO:0008006" key="4">
    <source>
        <dbReference type="Google" id="ProtNLM"/>
    </source>
</evidence>
<accession>A0A194XXG0</accession>
<feature type="compositionally biased region" description="Low complexity" evidence="1">
    <location>
        <begin position="1"/>
        <end position="17"/>
    </location>
</feature>
<evidence type="ECO:0000313" key="2">
    <source>
        <dbReference type="EMBL" id="KUJ24482.1"/>
    </source>
</evidence>
<dbReference type="AlphaFoldDB" id="A0A194XXG0"/>
<evidence type="ECO:0000256" key="1">
    <source>
        <dbReference type="SAM" id="MobiDB-lite"/>
    </source>
</evidence>
<name>A0A194XXG0_MOLSC</name>
<dbReference type="Proteomes" id="UP000070700">
    <property type="component" value="Unassembled WGS sequence"/>
</dbReference>
<dbReference type="GeneID" id="28830788"/>
<evidence type="ECO:0000313" key="3">
    <source>
        <dbReference type="Proteomes" id="UP000070700"/>
    </source>
</evidence>
<proteinExistence type="predicted"/>